<evidence type="ECO:0000256" key="13">
    <source>
        <dbReference type="RuleBase" id="RU362091"/>
    </source>
</evidence>
<dbReference type="PANTHER" id="PTHR48086">
    <property type="entry name" value="SODIUM/PROLINE SYMPORTER-RELATED"/>
    <property type="match status" value="1"/>
</dbReference>
<feature type="transmembrane region" description="Helical" evidence="14">
    <location>
        <begin position="265"/>
        <end position="285"/>
    </location>
</feature>
<dbReference type="AlphaFoldDB" id="A0A4R2NIY6"/>
<comment type="similarity">
    <text evidence="2 13">Belongs to the sodium:solute symporter (SSF) (TC 2.A.21) family.</text>
</comment>
<dbReference type="RefSeq" id="WP_132747858.1">
    <property type="nucleotide sequence ID" value="NZ_SLXK01000045.1"/>
</dbReference>
<proteinExistence type="inferred from homology"/>
<feature type="transmembrane region" description="Helical" evidence="14">
    <location>
        <begin position="6"/>
        <end position="25"/>
    </location>
</feature>
<evidence type="ECO:0000256" key="5">
    <source>
        <dbReference type="ARBA" id="ARBA00022692"/>
    </source>
</evidence>
<feature type="transmembrane region" description="Helical" evidence="14">
    <location>
        <begin position="226"/>
        <end position="244"/>
    </location>
</feature>
<dbReference type="CDD" id="cd10322">
    <property type="entry name" value="SLC5sbd"/>
    <property type="match status" value="1"/>
</dbReference>
<feature type="transmembrane region" description="Helical" evidence="14">
    <location>
        <begin position="155"/>
        <end position="177"/>
    </location>
</feature>
<feature type="transmembrane region" description="Helical" evidence="14">
    <location>
        <begin position="45"/>
        <end position="67"/>
    </location>
</feature>
<feature type="transmembrane region" description="Helical" evidence="14">
    <location>
        <begin position="387"/>
        <end position="407"/>
    </location>
</feature>
<feature type="transmembrane region" description="Helical" evidence="14">
    <location>
        <begin position="355"/>
        <end position="375"/>
    </location>
</feature>
<evidence type="ECO:0000256" key="11">
    <source>
        <dbReference type="ARBA" id="ARBA00023201"/>
    </source>
</evidence>
<keyword evidence="6" id="KW-0769">Symport</keyword>
<keyword evidence="5 14" id="KW-0812">Transmembrane</keyword>
<keyword evidence="10 14" id="KW-0472">Membrane</keyword>
<keyword evidence="3" id="KW-0813">Transport</keyword>
<evidence type="ECO:0000256" key="1">
    <source>
        <dbReference type="ARBA" id="ARBA00004651"/>
    </source>
</evidence>
<evidence type="ECO:0000256" key="3">
    <source>
        <dbReference type="ARBA" id="ARBA00022448"/>
    </source>
</evidence>
<evidence type="ECO:0000256" key="6">
    <source>
        <dbReference type="ARBA" id="ARBA00022847"/>
    </source>
</evidence>
<organism evidence="15 16">
    <name type="scientific">Scopulibacillus darangshiensis</name>
    <dbReference type="NCBI Taxonomy" id="442528"/>
    <lineage>
        <taxon>Bacteria</taxon>
        <taxon>Bacillati</taxon>
        <taxon>Bacillota</taxon>
        <taxon>Bacilli</taxon>
        <taxon>Bacillales</taxon>
        <taxon>Sporolactobacillaceae</taxon>
        <taxon>Scopulibacillus</taxon>
    </lineage>
</organism>
<dbReference type="GO" id="GO:0015293">
    <property type="term" value="F:symporter activity"/>
    <property type="evidence" value="ECO:0007669"/>
    <property type="project" value="UniProtKB-KW"/>
</dbReference>
<keyword evidence="11" id="KW-0739">Sodium transport</keyword>
<feature type="transmembrane region" description="Helical" evidence="14">
    <location>
        <begin position="118"/>
        <end position="143"/>
    </location>
</feature>
<sequence length="476" mass="51638">MQINYVYLSILILEFLIIMGVGVWANRRVKATEDYAVAGRNLGVFLAWGSFGGAFVSAVSIIGGVGYASNFGWSYLVFLGLGVEFGLICLVLLAKKVHESGAQTVPEMLFQRYKSRKLRAFSALAIIIAYSVTLITQLFAAGVVVETIVGIPKSWAIMVIGIVFLIYTVMGGLTAVARTDTLQTVIMTVGMLLTIIVIFIKVPSHVFFSHPFDTVFQGDTKSGMQIFAWILVWGLGVASEPYYLNRIFASKTKKVASKMIGFGSLFAVFIYSSIVIIGIGAHYLAPGHLGNDAFPFLAKNVLPSAIGVVVMVTLMAAILSTIDSILNVVGVYWARDIHKNLFNRELTDKGELNMSRIATLIFGILCIVVAFIMSFKPLPAIATFASYAWGIIGSTLFIPIVAGFLFSRLNPRSGLYSSVLGFIGAIGGKLMVIYHVTSINEIFWGVGLAIIGLLAGMIHSQKIKGDHNQGHKEMTN</sequence>
<evidence type="ECO:0000256" key="7">
    <source>
        <dbReference type="ARBA" id="ARBA00022989"/>
    </source>
</evidence>
<dbReference type="PROSITE" id="PS50283">
    <property type="entry name" value="NA_SOLUT_SYMP_3"/>
    <property type="match status" value="1"/>
</dbReference>
<dbReference type="InterPro" id="IPR050277">
    <property type="entry name" value="Sodium:Solute_Symporter"/>
</dbReference>
<evidence type="ECO:0000256" key="8">
    <source>
        <dbReference type="ARBA" id="ARBA00023053"/>
    </source>
</evidence>
<name>A0A4R2NIY6_9BACL</name>
<feature type="transmembrane region" description="Helical" evidence="14">
    <location>
        <begin position="305"/>
        <end position="334"/>
    </location>
</feature>
<keyword evidence="7 14" id="KW-1133">Transmembrane helix</keyword>
<dbReference type="Pfam" id="PF00474">
    <property type="entry name" value="SSF"/>
    <property type="match status" value="1"/>
</dbReference>
<dbReference type="GO" id="GO:0006814">
    <property type="term" value="P:sodium ion transport"/>
    <property type="evidence" value="ECO:0007669"/>
    <property type="project" value="UniProtKB-KW"/>
</dbReference>
<dbReference type="PANTHER" id="PTHR48086:SF3">
    <property type="entry name" value="SODIUM_PROLINE SYMPORTER"/>
    <property type="match status" value="1"/>
</dbReference>
<accession>A0A4R2NIY6</accession>
<protein>
    <submittedName>
        <fullName evidence="15">Na+/proline symporter</fullName>
    </submittedName>
</protein>
<keyword evidence="4" id="KW-1003">Cell membrane</keyword>
<keyword evidence="16" id="KW-1185">Reference proteome</keyword>
<evidence type="ECO:0000256" key="10">
    <source>
        <dbReference type="ARBA" id="ARBA00023136"/>
    </source>
</evidence>
<dbReference type="OrthoDB" id="9789704at2"/>
<dbReference type="EMBL" id="SLXK01000045">
    <property type="protein sequence ID" value="TCP21175.1"/>
    <property type="molecule type" value="Genomic_DNA"/>
</dbReference>
<feature type="transmembrane region" description="Helical" evidence="14">
    <location>
        <begin position="73"/>
        <end position="94"/>
    </location>
</feature>
<evidence type="ECO:0000313" key="16">
    <source>
        <dbReference type="Proteomes" id="UP000295416"/>
    </source>
</evidence>
<comment type="catalytic activity">
    <reaction evidence="12">
        <text>L-proline(in) + Na(+)(in) = L-proline(out) + Na(+)(out)</text>
        <dbReference type="Rhea" id="RHEA:28967"/>
        <dbReference type="ChEBI" id="CHEBI:29101"/>
        <dbReference type="ChEBI" id="CHEBI:60039"/>
    </reaction>
</comment>
<dbReference type="Gene3D" id="1.20.1730.10">
    <property type="entry name" value="Sodium/glucose cotransporter"/>
    <property type="match status" value="1"/>
</dbReference>
<feature type="transmembrane region" description="Helical" evidence="14">
    <location>
        <begin position="184"/>
        <end position="206"/>
    </location>
</feature>
<gene>
    <name evidence="15" type="ORF">EV207_14530</name>
</gene>
<feature type="transmembrane region" description="Helical" evidence="14">
    <location>
        <begin position="442"/>
        <end position="459"/>
    </location>
</feature>
<dbReference type="GO" id="GO:0005886">
    <property type="term" value="C:plasma membrane"/>
    <property type="evidence" value="ECO:0007669"/>
    <property type="project" value="UniProtKB-SubCell"/>
</dbReference>
<evidence type="ECO:0000256" key="2">
    <source>
        <dbReference type="ARBA" id="ARBA00006434"/>
    </source>
</evidence>
<reference evidence="15 16" key="1">
    <citation type="submission" date="2019-03" db="EMBL/GenBank/DDBJ databases">
        <title>Genomic Encyclopedia of Type Strains, Phase IV (KMG-IV): sequencing the most valuable type-strain genomes for metagenomic binning, comparative biology and taxonomic classification.</title>
        <authorList>
            <person name="Goeker M."/>
        </authorList>
    </citation>
    <scope>NUCLEOTIDE SEQUENCE [LARGE SCALE GENOMIC DNA]</scope>
    <source>
        <strain evidence="15 16">DSM 19377</strain>
    </source>
</reference>
<comment type="subcellular location">
    <subcellularLocation>
        <location evidence="1">Cell membrane</location>
        <topology evidence="1">Multi-pass membrane protein</topology>
    </subcellularLocation>
</comment>
<dbReference type="InterPro" id="IPR001734">
    <property type="entry name" value="Na/solute_symporter"/>
</dbReference>
<dbReference type="InterPro" id="IPR038377">
    <property type="entry name" value="Na/Glc_symporter_sf"/>
</dbReference>
<evidence type="ECO:0000256" key="12">
    <source>
        <dbReference type="ARBA" id="ARBA00033708"/>
    </source>
</evidence>
<keyword evidence="8" id="KW-0915">Sodium</keyword>
<evidence type="ECO:0000256" key="9">
    <source>
        <dbReference type="ARBA" id="ARBA00023065"/>
    </source>
</evidence>
<dbReference type="Proteomes" id="UP000295416">
    <property type="component" value="Unassembled WGS sequence"/>
</dbReference>
<keyword evidence="9" id="KW-0406">Ion transport</keyword>
<evidence type="ECO:0000313" key="15">
    <source>
        <dbReference type="EMBL" id="TCP21175.1"/>
    </source>
</evidence>
<feature type="transmembrane region" description="Helical" evidence="14">
    <location>
        <begin position="414"/>
        <end position="436"/>
    </location>
</feature>
<comment type="caution">
    <text evidence="15">The sequence shown here is derived from an EMBL/GenBank/DDBJ whole genome shotgun (WGS) entry which is preliminary data.</text>
</comment>
<evidence type="ECO:0000256" key="4">
    <source>
        <dbReference type="ARBA" id="ARBA00022475"/>
    </source>
</evidence>
<evidence type="ECO:0000256" key="14">
    <source>
        <dbReference type="SAM" id="Phobius"/>
    </source>
</evidence>